<dbReference type="AlphaFoldDB" id="A0A412TM34"/>
<keyword evidence="1" id="KW-0175">Coiled coil</keyword>
<protein>
    <recommendedName>
        <fullName evidence="2">Rad50/SbcC-type AAA domain-containing protein</fullName>
    </recommendedName>
</protein>
<feature type="coiled-coil region" evidence="1">
    <location>
        <begin position="303"/>
        <end position="433"/>
    </location>
</feature>
<organism evidence="3 4">
    <name type="scientific">Odoribacter splanchnicus</name>
    <dbReference type="NCBI Taxonomy" id="28118"/>
    <lineage>
        <taxon>Bacteria</taxon>
        <taxon>Pseudomonadati</taxon>
        <taxon>Bacteroidota</taxon>
        <taxon>Bacteroidia</taxon>
        <taxon>Bacteroidales</taxon>
        <taxon>Odoribacteraceae</taxon>
        <taxon>Odoribacter</taxon>
    </lineage>
</organism>
<dbReference type="PANTHER" id="PTHR32114">
    <property type="entry name" value="ABC TRANSPORTER ABCH.3"/>
    <property type="match status" value="1"/>
</dbReference>
<feature type="coiled-coil region" evidence="1">
    <location>
        <begin position="549"/>
        <end position="698"/>
    </location>
</feature>
<dbReference type="Pfam" id="PF13476">
    <property type="entry name" value="AAA_23"/>
    <property type="match status" value="1"/>
</dbReference>
<comment type="caution">
    <text evidence="3">The sequence shown here is derived from an EMBL/GenBank/DDBJ whole genome shotgun (WGS) entry which is preliminary data.</text>
</comment>
<dbReference type="SUPFAM" id="SSF52540">
    <property type="entry name" value="P-loop containing nucleoside triphosphate hydrolases"/>
    <property type="match status" value="2"/>
</dbReference>
<feature type="domain" description="Rad50/SbcC-type AAA" evidence="2">
    <location>
        <begin position="5"/>
        <end position="222"/>
    </location>
</feature>
<accession>A0A412TM34</accession>
<feature type="coiled-coil region" evidence="1">
    <location>
        <begin position="849"/>
        <end position="876"/>
    </location>
</feature>
<proteinExistence type="predicted"/>
<dbReference type="RefSeq" id="WP_118160648.1">
    <property type="nucleotide sequence ID" value="NZ_QRYC01000025.1"/>
</dbReference>
<feature type="coiled-coil region" evidence="1">
    <location>
        <begin position="724"/>
        <end position="758"/>
    </location>
</feature>
<evidence type="ECO:0000256" key="1">
    <source>
        <dbReference type="SAM" id="Coils"/>
    </source>
</evidence>
<name>A0A412TM34_9BACT</name>
<dbReference type="EMBL" id="QRYC01000025">
    <property type="protein sequence ID" value="RGU54811.1"/>
    <property type="molecule type" value="Genomic_DNA"/>
</dbReference>
<dbReference type="Gene3D" id="3.40.50.300">
    <property type="entry name" value="P-loop containing nucleotide triphosphate hydrolases"/>
    <property type="match status" value="2"/>
</dbReference>
<dbReference type="PANTHER" id="PTHR32114:SF2">
    <property type="entry name" value="ABC TRANSPORTER ABCH.3"/>
    <property type="match status" value="1"/>
</dbReference>
<evidence type="ECO:0000259" key="2">
    <source>
        <dbReference type="Pfam" id="PF13476"/>
    </source>
</evidence>
<dbReference type="GO" id="GO:0016887">
    <property type="term" value="F:ATP hydrolysis activity"/>
    <property type="evidence" value="ECO:0007669"/>
    <property type="project" value="InterPro"/>
</dbReference>
<sequence length="1042" mass="122473">MKFKKIEISAFRIYDDPEDATFDFSLKDGDVADFVSIYAPNGFGKTSFYDAVEWGMTNFVQRFWQHKNITDDSLNKLKALTNDEIKLLKNKYSERPTYVQITDDKGKLIERSYESRSRIDLCYKDERQIERKEFQKVILSQEWITSFLKEEDGKNRYIKFVKNPEYEVVDSYFKNVNVLNTICGERMEDMKREIALLKNKVKDFEETNILENINSLITAIKEVESNSKLQLISPSASQKEIIDLKSLIKAQIVQYSNETDITEIFRNLRILKSGDESLHIIGIDKFFMNIESARKIVEDLTNIDTNLKKFDNLEKDRNRLKNNQALQDKLLQVRDRVEAIISEFCEYQSVFNDIRLKEADLIAKKEECRELQVQIENTTLEWEEIRVKHTNLLREISEHKDSLLKLSDLEKEENELEKKITSLVSELEKLNIDYKTGIDNLKIENQKIADYKHVLKDIEGDDFIAIEDYPDLQDTINGWQECIVKIKNKNEDILIIEAKIEGQKAFNSILEEFIKSGLSLVNEQRLSKCPLCEQVYTSYEALADQISKNSALSEVMQELTDKNNKLKQELLQLSEKKDSYVKNMRDFFTKKIHQAEENKRLSEVSVSKQKKEIDTKESNLKELRGQKQNYRTSVEGLSYDEYRNKLNDLLVKKEQSENELKSVLEAKDEVLKGQKNNLGILQANIDNIQNGIQSLQNNITYQKVIEWYKSNYPEIVIKDQLADQTLLENKRSSVQLEIEKVKEENLKLQSSIGTLEEELKCLDKDFLLKEKEYREDWKIKTEKENSSYKYFLKDKINYTFKEDNKEDLLKAIEKIEAETKNKLEKTRLLCGEYQKLDRYNDIIEPFLESEKVKPEINRLEEELKFYERKVKSRIEKEIDKTKNYLNNKVKDFLYEDLLQKIYQRIDPHPNFKSVRFELNLDGEVPTLDVFTKRLNDDEIIIPNLYFSTAQINVLSLSIFLASALNSKEYDCIFIDDPVQSMDSINVLSTIDLLRSIAFGLKKQIILSTHDENFHNLLKKKMPPDSFKSKFIELESFGKVKRT</sequence>
<feature type="coiled-coil region" evidence="1">
    <location>
        <begin position="798"/>
        <end position="825"/>
    </location>
</feature>
<dbReference type="GO" id="GO:0006302">
    <property type="term" value="P:double-strand break repair"/>
    <property type="evidence" value="ECO:0007669"/>
    <property type="project" value="InterPro"/>
</dbReference>
<evidence type="ECO:0000313" key="3">
    <source>
        <dbReference type="EMBL" id="RGU54811.1"/>
    </source>
</evidence>
<dbReference type="InterPro" id="IPR038729">
    <property type="entry name" value="Rad50/SbcC_AAA"/>
</dbReference>
<gene>
    <name evidence="3" type="ORF">DWW57_14585</name>
</gene>
<dbReference type="Proteomes" id="UP000284243">
    <property type="component" value="Unassembled WGS sequence"/>
</dbReference>
<reference evidence="3 4" key="1">
    <citation type="submission" date="2018-08" db="EMBL/GenBank/DDBJ databases">
        <title>A genome reference for cultivated species of the human gut microbiota.</title>
        <authorList>
            <person name="Zou Y."/>
            <person name="Xue W."/>
            <person name="Luo G."/>
        </authorList>
    </citation>
    <scope>NUCLEOTIDE SEQUENCE [LARGE SCALE GENOMIC DNA]</scope>
    <source>
        <strain evidence="3 4">AF16-14</strain>
    </source>
</reference>
<dbReference type="InterPro" id="IPR027417">
    <property type="entry name" value="P-loop_NTPase"/>
</dbReference>
<evidence type="ECO:0000313" key="4">
    <source>
        <dbReference type="Proteomes" id="UP000284243"/>
    </source>
</evidence>